<feature type="transmembrane region" description="Helical" evidence="8">
    <location>
        <begin position="421"/>
        <end position="445"/>
    </location>
</feature>
<feature type="transmembrane region" description="Helical" evidence="8">
    <location>
        <begin position="182"/>
        <end position="204"/>
    </location>
</feature>
<feature type="transmembrane region" description="Helical" evidence="8">
    <location>
        <begin position="272"/>
        <end position="290"/>
    </location>
</feature>
<dbReference type="EMBL" id="JBHRYQ010000001">
    <property type="protein sequence ID" value="MFC3812151.1"/>
    <property type="molecule type" value="Genomic_DNA"/>
</dbReference>
<dbReference type="Proteomes" id="UP001595616">
    <property type="component" value="Unassembled WGS sequence"/>
</dbReference>
<evidence type="ECO:0000313" key="9">
    <source>
        <dbReference type="EMBL" id="MFC3812151.1"/>
    </source>
</evidence>
<feature type="transmembrane region" description="Helical" evidence="8">
    <location>
        <begin position="54"/>
        <end position="71"/>
    </location>
</feature>
<sequence>MLSEALKQSLHFFGPFYLYLGFGAVVFMLTLLILPISKNTIGDQKPDSSWFSRVAMLFSTGMGPSLLLRAVQEPGYYFIHPHKTSIYSPEILSFAYTFFHWGLTPWAFYGLFGLIIAWKKTDSDFSISSYFDKYNFPKYLKTGIDTTVIACTVVGIVASLGLGSRQISGGLAFLNGNKTIGLTYSIGILLALISVGTLSAMSGLRKSIKNLSNFNIGLMLFFMVFVLIQSPILEVIVNLFSGLKLYLTDFVSMSLNLGKPKIPETFLLDWTYFYWAFWLAWVPFTGIFIARISQGRSIRQYILGTLFIPAIGTFFWFTAFGNLLFSEHHLHLLTSAYYDSIYTSIFRFLNELPLGKILSPLSLVLAITFLVTSIDSGIFVLSMFSNKNSEPNHRHRLFWGIFLGILTTILLVIGGETLLQYVSQLLILFAIPFSILYFIMIFLFIKDLFKKKLLSNG</sequence>
<evidence type="ECO:0000256" key="8">
    <source>
        <dbReference type="SAM" id="Phobius"/>
    </source>
</evidence>
<organism evidence="9 10">
    <name type="scientific">Lacihabitans lacunae</name>
    <dbReference type="NCBI Taxonomy" id="1028214"/>
    <lineage>
        <taxon>Bacteria</taxon>
        <taxon>Pseudomonadati</taxon>
        <taxon>Bacteroidota</taxon>
        <taxon>Cytophagia</taxon>
        <taxon>Cytophagales</taxon>
        <taxon>Leadbetterellaceae</taxon>
        <taxon>Lacihabitans</taxon>
    </lineage>
</organism>
<keyword evidence="4" id="KW-1003">Cell membrane</keyword>
<keyword evidence="6 8" id="KW-1133">Transmembrane helix</keyword>
<protein>
    <submittedName>
        <fullName evidence="9">BCCT family transporter</fullName>
    </submittedName>
</protein>
<feature type="transmembrane region" description="Helical" evidence="8">
    <location>
        <begin position="139"/>
        <end position="162"/>
    </location>
</feature>
<dbReference type="InterPro" id="IPR000060">
    <property type="entry name" value="BCCT_transptr"/>
</dbReference>
<proteinExistence type="inferred from homology"/>
<gene>
    <name evidence="9" type="ORF">ACFOOI_15935</name>
</gene>
<comment type="similarity">
    <text evidence="2">Belongs to the BCCT transporter (TC 2.A.15) family.</text>
</comment>
<feature type="transmembrane region" description="Helical" evidence="8">
    <location>
        <begin position="396"/>
        <end position="415"/>
    </location>
</feature>
<accession>A0ABV7Z1N3</accession>
<feature type="transmembrane region" description="Helical" evidence="8">
    <location>
        <begin position="216"/>
        <end position="240"/>
    </location>
</feature>
<name>A0ABV7Z1N3_9BACT</name>
<feature type="transmembrane region" description="Helical" evidence="8">
    <location>
        <begin position="357"/>
        <end position="384"/>
    </location>
</feature>
<keyword evidence="7 8" id="KW-0472">Membrane</keyword>
<evidence type="ECO:0000256" key="3">
    <source>
        <dbReference type="ARBA" id="ARBA00022448"/>
    </source>
</evidence>
<evidence type="ECO:0000256" key="2">
    <source>
        <dbReference type="ARBA" id="ARBA00005658"/>
    </source>
</evidence>
<dbReference type="Pfam" id="PF02028">
    <property type="entry name" value="BCCT"/>
    <property type="match status" value="1"/>
</dbReference>
<evidence type="ECO:0000313" key="10">
    <source>
        <dbReference type="Proteomes" id="UP001595616"/>
    </source>
</evidence>
<dbReference type="PANTHER" id="PTHR30047">
    <property type="entry name" value="HIGH-AFFINITY CHOLINE TRANSPORT PROTEIN-RELATED"/>
    <property type="match status" value="1"/>
</dbReference>
<evidence type="ECO:0000256" key="4">
    <source>
        <dbReference type="ARBA" id="ARBA00022475"/>
    </source>
</evidence>
<feature type="transmembrane region" description="Helical" evidence="8">
    <location>
        <begin position="16"/>
        <end position="34"/>
    </location>
</feature>
<comment type="caution">
    <text evidence="9">The sequence shown here is derived from an EMBL/GenBank/DDBJ whole genome shotgun (WGS) entry which is preliminary data.</text>
</comment>
<evidence type="ECO:0000256" key="5">
    <source>
        <dbReference type="ARBA" id="ARBA00022692"/>
    </source>
</evidence>
<feature type="transmembrane region" description="Helical" evidence="8">
    <location>
        <begin position="91"/>
        <end position="118"/>
    </location>
</feature>
<evidence type="ECO:0000256" key="7">
    <source>
        <dbReference type="ARBA" id="ARBA00023136"/>
    </source>
</evidence>
<evidence type="ECO:0000256" key="1">
    <source>
        <dbReference type="ARBA" id="ARBA00004651"/>
    </source>
</evidence>
<feature type="transmembrane region" description="Helical" evidence="8">
    <location>
        <begin position="302"/>
        <end position="325"/>
    </location>
</feature>
<dbReference type="RefSeq" id="WP_379839017.1">
    <property type="nucleotide sequence ID" value="NZ_JBHRYQ010000001.1"/>
</dbReference>
<keyword evidence="10" id="KW-1185">Reference proteome</keyword>
<evidence type="ECO:0000256" key="6">
    <source>
        <dbReference type="ARBA" id="ARBA00022989"/>
    </source>
</evidence>
<comment type="subcellular location">
    <subcellularLocation>
        <location evidence="1">Cell membrane</location>
        <topology evidence="1">Multi-pass membrane protein</topology>
    </subcellularLocation>
</comment>
<keyword evidence="5 8" id="KW-0812">Transmembrane</keyword>
<reference evidence="10" key="1">
    <citation type="journal article" date="2019" name="Int. J. Syst. Evol. Microbiol.">
        <title>The Global Catalogue of Microorganisms (GCM) 10K type strain sequencing project: providing services to taxonomists for standard genome sequencing and annotation.</title>
        <authorList>
            <consortium name="The Broad Institute Genomics Platform"/>
            <consortium name="The Broad Institute Genome Sequencing Center for Infectious Disease"/>
            <person name="Wu L."/>
            <person name="Ma J."/>
        </authorList>
    </citation>
    <scope>NUCLEOTIDE SEQUENCE [LARGE SCALE GENOMIC DNA]</scope>
    <source>
        <strain evidence="10">CECT 7956</strain>
    </source>
</reference>
<keyword evidence="3" id="KW-0813">Transport</keyword>
<dbReference type="PANTHER" id="PTHR30047:SF7">
    <property type="entry name" value="HIGH-AFFINITY CHOLINE TRANSPORT PROTEIN"/>
    <property type="match status" value="1"/>
</dbReference>